<dbReference type="RefSeq" id="WP_219796545.1">
    <property type="nucleotide sequence ID" value="NZ_CP080095.1"/>
</dbReference>
<feature type="compositionally biased region" description="Pro residues" evidence="1">
    <location>
        <begin position="100"/>
        <end position="132"/>
    </location>
</feature>
<feature type="chain" id="PRO_5046130879" description="PXPV repeat-containing protein" evidence="2">
    <location>
        <begin position="32"/>
        <end position="158"/>
    </location>
</feature>
<keyword evidence="2" id="KW-0732">Signal</keyword>
<evidence type="ECO:0000313" key="3">
    <source>
        <dbReference type="EMBL" id="QYD67505.1"/>
    </source>
</evidence>
<name>A0ABX8UJQ8_9BURK</name>
<feature type="compositionally biased region" description="Gly residues" evidence="1">
    <location>
        <begin position="87"/>
        <end position="99"/>
    </location>
</feature>
<dbReference type="EMBL" id="CP080095">
    <property type="protein sequence ID" value="QYD67505.1"/>
    <property type="molecule type" value="Genomic_DNA"/>
</dbReference>
<evidence type="ECO:0008006" key="5">
    <source>
        <dbReference type="Google" id="ProtNLM"/>
    </source>
</evidence>
<organism evidence="3 4">
    <name type="scientific">Paraburkholderia edwinii</name>
    <dbReference type="NCBI Taxonomy" id="2861782"/>
    <lineage>
        <taxon>Bacteria</taxon>
        <taxon>Pseudomonadati</taxon>
        <taxon>Pseudomonadota</taxon>
        <taxon>Betaproteobacteria</taxon>
        <taxon>Burkholderiales</taxon>
        <taxon>Burkholderiaceae</taxon>
        <taxon>Paraburkholderia</taxon>
    </lineage>
</organism>
<evidence type="ECO:0000256" key="2">
    <source>
        <dbReference type="SAM" id="SignalP"/>
    </source>
</evidence>
<feature type="signal peptide" evidence="2">
    <location>
        <begin position="1"/>
        <end position="31"/>
    </location>
</feature>
<protein>
    <recommendedName>
        <fullName evidence="5">PXPV repeat-containing protein</fullName>
    </recommendedName>
</protein>
<evidence type="ECO:0000256" key="1">
    <source>
        <dbReference type="SAM" id="MobiDB-lite"/>
    </source>
</evidence>
<evidence type="ECO:0000313" key="4">
    <source>
        <dbReference type="Proteomes" id="UP000826462"/>
    </source>
</evidence>
<reference evidence="3 4" key="1">
    <citation type="submission" date="2021-07" db="EMBL/GenBank/DDBJ databases">
        <title>Paraburkholderia edwinii protects Aspergillus sp. from phenazines by acting as a toxin sponge.</title>
        <authorList>
            <person name="Dahlstrom K.M."/>
            <person name="Newman D.K."/>
        </authorList>
    </citation>
    <scope>NUCLEOTIDE SEQUENCE [LARGE SCALE GENOMIC DNA]</scope>
    <source>
        <strain evidence="3 4">Pe01</strain>
    </source>
</reference>
<feature type="compositionally biased region" description="Polar residues" evidence="1">
    <location>
        <begin position="148"/>
        <end position="158"/>
    </location>
</feature>
<accession>A0ABX8UJQ8</accession>
<proteinExistence type="predicted"/>
<feature type="region of interest" description="Disordered" evidence="1">
    <location>
        <begin position="85"/>
        <end position="158"/>
    </location>
</feature>
<gene>
    <name evidence="3" type="ORF">KZJ38_14220</name>
</gene>
<keyword evidence="4" id="KW-1185">Reference proteome</keyword>
<sequence length="158" mass="15701">MKPPASLFLLSAVTAAALCGGCAVYPSNAPAGYGSYGYDDGGYDAYGGYPPYGYGYAPAPPPNVYLGFGGYSGYREPYYGRGYRGDWNGGGRHWNGGGGRPPPNNQPPPPHAGGGGGPPPGGGGGHAPPPQGPRGGGRAPAAPAVDVSPNNGSRATNH</sequence>
<dbReference type="Proteomes" id="UP000826462">
    <property type="component" value="Chromosome 1"/>
</dbReference>